<keyword evidence="12 14" id="KW-0472">Membrane</keyword>
<dbReference type="PANTHER" id="PTHR24292">
    <property type="entry name" value="CYTOCHROME P450"/>
    <property type="match status" value="1"/>
</dbReference>
<organism evidence="15 16">
    <name type="scientific">Aquatica leii</name>
    <dbReference type="NCBI Taxonomy" id="1421715"/>
    <lineage>
        <taxon>Eukaryota</taxon>
        <taxon>Metazoa</taxon>
        <taxon>Ecdysozoa</taxon>
        <taxon>Arthropoda</taxon>
        <taxon>Hexapoda</taxon>
        <taxon>Insecta</taxon>
        <taxon>Pterygota</taxon>
        <taxon>Neoptera</taxon>
        <taxon>Endopterygota</taxon>
        <taxon>Coleoptera</taxon>
        <taxon>Polyphaga</taxon>
        <taxon>Elateriformia</taxon>
        <taxon>Elateroidea</taxon>
        <taxon>Lampyridae</taxon>
        <taxon>Luciolinae</taxon>
        <taxon>Aquatica</taxon>
    </lineage>
</organism>
<evidence type="ECO:0000256" key="8">
    <source>
        <dbReference type="ARBA" id="ARBA00022848"/>
    </source>
</evidence>
<evidence type="ECO:0000256" key="6">
    <source>
        <dbReference type="ARBA" id="ARBA00022723"/>
    </source>
</evidence>
<name>A0AAN7NW87_9COLE</name>
<dbReference type="InterPro" id="IPR050476">
    <property type="entry name" value="Insect_CytP450_Detox"/>
</dbReference>
<dbReference type="InterPro" id="IPR019332">
    <property type="entry name" value="OSCP1"/>
</dbReference>
<evidence type="ECO:0000313" key="16">
    <source>
        <dbReference type="Proteomes" id="UP001353858"/>
    </source>
</evidence>
<keyword evidence="6 13" id="KW-0479">Metal-binding</keyword>
<proteinExistence type="inferred from homology"/>
<dbReference type="EMBL" id="JARPUR010000006">
    <property type="protein sequence ID" value="KAK4873925.1"/>
    <property type="molecule type" value="Genomic_DNA"/>
</dbReference>
<dbReference type="AlphaFoldDB" id="A0AAN7NW87"/>
<evidence type="ECO:0000256" key="10">
    <source>
        <dbReference type="ARBA" id="ARBA00023004"/>
    </source>
</evidence>
<keyword evidence="5 13" id="KW-0349">Heme</keyword>
<keyword evidence="16" id="KW-1185">Reference proteome</keyword>
<dbReference type="PANTHER" id="PTHR24292:SF54">
    <property type="entry name" value="CYP9F3-RELATED"/>
    <property type="match status" value="1"/>
</dbReference>
<dbReference type="GO" id="GO:0005789">
    <property type="term" value="C:endoplasmic reticulum membrane"/>
    <property type="evidence" value="ECO:0007669"/>
    <property type="project" value="UniProtKB-SubCell"/>
</dbReference>
<evidence type="ECO:0000256" key="13">
    <source>
        <dbReference type="PIRSR" id="PIRSR602401-1"/>
    </source>
</evidence>
<dbReference type="SUPFAM" id="SSF48264">
    <property type="entry name" value="Cytochrome P450"/>
    <property type="match status" value="2"/>
</dbReference>
<evidence type="ECO:0000256" key="3">
    <source>
        <dbReference type="ARBA" id="ARBA00004406"/>
    </source>
</evidence>
<evidence type="ECO:0000256" key="14">
    <source>
        <dbReference type="SAM" id="Phobius"/>
    </source>
</evidence>
<feature type="transmembrane region" description="Helical" evidence="14">
    <location>
        <begin position="318"/>
        <end position="336"/>
    </location>
</feature>
<evidence type="ECO:0000256" key="9">
    <source>
        <dbReference type="ARBA" id="ARBA00023002"/>
    </source>
</evidence>
<keyword evidence="14" id="KW-1133">Transmembrane helix</keyword>
<dbReference type="PRINTS" id="PR00463">
    <property type="entry name" value="EP450I"/>
</dbReference>
<dbReference type="Pfam" id="PF10188">
    <property type="entry name" value="Oscp1"/>
    <property type="match status" value="1"/>
</dbReference>
<dbReference type="GO" id="GO:0020037">
    <property type="term" value="F:heme binding"/>
    <property type="evidence" value="ECO:0007669"/>
    <property type="project" value="InterPro"/>
</dbReference>
<evidence type="ECO:0008006" key="17">
    <source>
        <dbReference type="Google" id="ProtNLM"/>
    </source>
</evidence>
<dbReference type="InterPro" id="IPR001128">
    <property type="entry name" value="Cyt_P450"/>
</dbReference>
<keyword evidence="14" id="KW-0812">Transmembrane</keyword>
<dbReference type="FunFam" id="1.10.630.10:FF:000182">
    <property type="entry name" value="Cytochrome P450 3A4"/>
    <property type="match status" value="1"/>
</dbReference>
<dbReference type="PRINTS" id="PR00385">
    <property type="entry name" value="P450"/>
</dbReference>
<dbReference type="Pfam" id="PF00067">
    <property type="entry name" value="p450"/>
    <property type="match status" value="1"/>
</dbReference>
<dbReference type="GO" id="GO:0016705">
    <property type="term" value="F:oxidoreductase activity, acting on paired donors, with incorporation or reduction of molecular oxygen"/>
    <property type="evidence" value="ECO:0007669"/>
    <property type="project" value="InterPro"/>
</dbReference>
<dbReference type="PROSITE" id="PS00086">
    <property type="entry name" value="CYTOCHROME_P450"/>
    <property type="match status" value="1"/>
</dbReference>
<evidence type="ECO:0000256" key="7">
    <source>
        <dbReference type="ARBA" id="ARBA00022824"/>
    </source>
</evidence>
<evidence type="ECO:0000313" key="15">
    <source>
        <dbReference type="EMBL" id="KAK4873925.1"/>
    </source>
</evidence>
<dbReference type="InterPro" id="IPR002401">
    <property type="entry name" value="Cyt_P450_E_grp-I"/>
</dbReference>
<keyword evidence="8" id="KW-0492">Microsome</keyword>
<protein>
    <recommendedName>
        <fullName evidence="17">Cytochrome P450</fullName>
    </recommendedName>
</protein>
<keyword evidence="10 13" id="KW-0408">Iron</keyword>
<evidence type="ECO:0000256" key="4">
    <source>
        <dbReference type="ARBA" id="ARBA00010617"/>
    </source>
</evidence>
<reference evidence="16" key="1">
    <citation type="submission" date="2023-01" db="EMBL/GenBank/DDBJ databases">
        <title>Key to firefly adult light organ development and bioluminescence: homeobox transcription factors regulate luciferase expression and transportation to peroxisome.</title>
        <authorList>
            <person name="Fu X."/>
        </authorList>
    </citation>
    <scope>NUCLEOTIDE SEQUENCE [LARGE SCALE GENOMIC DNA]</scope>
</reference>
<dbReference type="GO" id="GO:0005506">
    <property type="term" value="F:iron ion binding"/>
    <property type="evidence" value="ECO:0007669"/>
    <property type="project" value="InterPro"/>
</dbReference>
<keyword evidence="9" id="KW-0560">Oxidoreductase</keyword>
<dbReference type="CDD" id="cd11056">
    <property type="entry name" value="CYP6-like"/>
    <property type="match status" value="2"/>
</dbReference>
<evidence type="ECO:0000256" key="5">
    <source>
        <dbReference type="ARBA" id="ARBA00022617"/>
    </source>
</evidence>
<dbReference type="GO" id="GO:0004497">
    <property type="term" value="F:monooxygenase activity"/>
    <property type="evidence" value="ECO:0007669"/>
    <property type="project" value="UniProtKB-KW"/>
</dbReference>
<comment type="subcellular location">
    <subcellularLocation>
        <location evidence="3">Endoplasmic reticulum membrane</location>
        <topology evidence="3">Peripheral membrane protein</topology>
    </subcellularLocation>
    <subcellularLocation>
        <location evidence="2">Microsome membrane</location>
        <topology evidence="2">Peripheral membrane protein</topology>
    </subcellularLocation>
</comment>
<dbReference type="Gene3D" id="1.10.630.10">
    <property type="entry name" value="Cytochrome P450"/>
    <property type="match status" value="2"/>
</dbReference>
<keyword evidence="7" id="KW-0256">Endoplasmic reticulum</keyword>
<evidence type="ECO:0000256" key="2">
    <source>
        <dbReference type="ARBA" id="ARBA00004174"/>
    </source>
</evidence>
<feature type="binding site" description="axial binding residue" evidence="13">
    <location>
        <position position="1173"/>
    </location>
    <ligand>
        <name>heme</name>
        <dbReference type="ChEBI" id="CHEBI:30413"/>
    </ligand>
    <ligandPart>
        <name>Fe</name>
        <dbReference type="ChEBI" id="CHEBI:18248"/>
    </ligandPart>
</feature>
<dbReference type="Proteomes" id="UP001353858">
    <property type="component" value="Unassembled WGS sequence"/>
</dbReference>
<accession>A0AAN7NW87</accession>
<comment type="caution">
    <text evidence="15">The sequence shown here is derived from an EMBL/GenBank/DDBJ whole genome shotgun (WGS) entry which is preliminary data.</text>
</comment>
<evidence type="ECO:0000256" key="11">
    <source>
        <dbReference type="ARBA" id="ARBA00023033"/>
    </source>
</evidence>
<dbReference type="InterPro" id="IPR017972">
    <property type="entry name" value="Cyt_P450_CS"/>
</dbReference>
<gene>
    <name evidence="15" type="ORF">RN001_013285</name>
</gene>
<dbReference type="InterPro" id="IPR036396">
    <property type="entry name" value="Cyt_P450_sf"/>
</dbReference>
<comment type="similarity">
    <text evidence="4">Belongs to the cytochrome P450 family.</text>
</comment>
<evidence type="ECO:0000256" key="1">
    <source>
        <dbReference type="ARBA" id="ARBA00001971"/>
    </source>
</evidence>
<dbReference type="FunFam" id="1.10.630.10:FF:000042">
    <property type="entry name" value="Cytochrome P450"/>
    <property type="match status" value="1"/>
</dbReference>
<keyword evidence="11" id="KW-0503">Monooxygenase</keyword>
<sequence>MSRLWDLITMVFKWQITLSSDIIGVTLRHLYEIETYLINPETHLQLHRVQNVIENFNKILGKTEKEKIREDILTWMQGYNIKVALLLRMGLQNEDGTFIFDNHNPVAEEMLKNLGENIYEVTQNGKILEQENKEKANEKENYELQTFADEMLGKRKMSSENCPNMRLLINDNKQKDEIKLEIFDNIDVSTQDSTLRKIFSDLNLQDVDMDYASSSSSEWEEEVEAVASFLAVEDRKYSNRVWVHNINKKKEKVGEFYRLVSELRKDPKRFHMYFRMTIEEFDYLHQLIENDIKKMNTQFRRAITSEERLAVCLICEKMYAILIILTILVLLYYKFVKSLTYWKQNGVPQHHPLKIAKDFLVTLIRQPGLAQMFESFCKSFPDSRYFGIYQFFGKSLVIQDADLIKKITVKDFDHFVDHVQFSPGDEPLWERNIFSLKGKNKWKSLRATLSPSFTSSKMKLMFNLMLESTQKFTSYFEHQLGNKPCIIIEMKDVFTRYANDVIASIAFGYSCDSLRVPENTFYVTAKQIIPQENIFEHIKTYIMFSVPAVAKCFGIKFLQKTSADFFSDIINQTLKIRKEQNIVRHDMVHLLMEEMKNREQNDEKDKLTEIDITAQALLFFFAGFESVSTLMCFTAYELAVNVDIQKRLQKEIDDTLEECEGTVTYDALFKMQYMDMVMSESSRKWPAGIVTDRVCTKAYEIPPEKPGEVSVYLNKDDIVWIPIFGIHRDPKLFSNPERFDPERFNDENKSTNRFALMETKLLFFQILSKFDIMVVQKTQVPLQLAKSSFQYFGIYQFFTKKLVVQDADLIKKITVKDFDHFVDHTQFTSGDEPLWERSIFFLFLGDKWKSLRATLSPFFTSSKMKLMFNLMLESTEKFTSYFEQELVSKSCVSRDMKEVFTRYANDVIASIAFGYSCDSLSDPENTFYVNAKQIVPKENIFENIKLYIFFNIPEVAKYLGIKFLPKTATDFFVNIISQNINNRKEQNIVRHDMVHLLLEEMKNREHTDAKDKLTEMDITAQALQFFLAGFETVSTFMCFTAYELAVNVDIQKRLQKEIDETLEECGGTVTYDALLKMQYLDMVISESLRKWPASIVTDRLCTKAYEIPPEKPGEVSVYLDKGDMLWIPIFGIHRNPKLFPNPERFDPERFNDENKLNINSYTFIPFGSGPRTCIANRFALMETKLLFFQILTKFDIVVVEKTQIPLQLAKSPIQLNAEKGFWLGFKLRNKE</sequence>
<comment type="cofactor">
    <cofactor evidence="1 13">
        <name>heme</name>
        <dbReference type="ChEBI" id="CHEBI:30413"/>
    </cofactor>
</comment>
<evidence type="ECO:0000256" key="12">
    <source>
        <dbReference type="ARBA" id="ARBA00023136"/>
    </source>
</evidence>